<dbReference type="SUPFAM" id="SSF47090">
    <property type="entry name" value="PGBD-like"/>
    <property type="match status" value="1"/>
</dbReference>
<evidence type="ECO:0000256" key="4">
    <source>
        <dbReference type="ARBA" id="ARBA00022960"/>
    </source>
</evidence>
<evidence type="ECO:0000256" key="2">
    <source>
        <dbReference type="ARBA" id="ARBA00005992"/>
    </source>
</evidence>
<dbReference type="GO" id="GO:0071555">
    <property type="term" value="P:cell wall organization"/>
    <property type="evidence" value="ECO:0007669"/>
    <property type="project" value="UniProtKB-UniRule"/>
</dbReference>
<dbReference type="InterPro" id="IPR036366">
    <property type="entry name" value="PGBDSf"/>
</dbReference>
<dbReference type="PROSITE" id="PS52029">
    <property type="entry name" value="LD_TPASE"/>
    <property type="match status" value="1"/>
</dbReference>
<dbReference type="Pfam" id="PF01471">
    <property type="entry name" value="PG_binding_1"/>
    <property type="match status" value="1"/>
</dbReference>
<dbReference type="GO" id="GO:0009252">
    <property type="term" value="P:peptidoglycan biosynthetic process"/>
    <property type="evidence" value="ECO:0007669"/>
    <property type="project" value="UniProtKB-KW"/>
</dbReference>
<accession>A0A8S0Y8T3</accession>
<evidence type="ECO:0000256" key="6">
    <source>
        <dbReference type="ARBA" id="ARBA00023316"/>
    </source>
</evidence>
<protein>
    <submittedName>
        <fullName evidence="9">Murein L,D-transpeptidase YcbB/YkuD</fullName>
    </submittedName>
</protein>
<dbReference type="PANTHER" id="PTHR41533">
    <property type="entry name" value="L,D-TRANSPEPTIDASE HI_1667-RELATED"/>
    <property type="match status" value="1"/>
</dbReference>
<dbReference type="AlphaFoldDB" id="A0A8S0Y8T3"/>
<evidence type="ECO:0000256" key="3">
    <source>
        <dbReference type="ARBA" id="ARBA00022679"/>
    </source>
</evidence>
<comment type="caution">
    <text evidence="9">The sequence shown here is derived from an EMBL/GenBank/DDBJ whole genome shotgun (WGS) entry which is preliminary data.</text>
</comment>
<evidence type="ECO:0000256" key="7">
    <source>
        <dbReference type="PROSITE-ProRule" id="PRU01373"/>
    </source>
</evidence>
<dbReference type="Gene3D" id="1.10.101.10">
    <property type="entry name" value="PGBD-like superfamily/PGBD"/>
    <property type="match status" value="1"/>
</dbReference>
<dbReference type="CDD" id="cd16913">
    <property type="entry name" value="YkuD_like"/>
    <property type="match status" value="1"/>
</dbReference>
<dbReference type="InterPro" id="IPR005490">
    <property type="entry name" value="LD_TPept_cat_dom"/>
</dbReference>
<reference evidence="9 10" key="1">
    <citation type="submission" date="2020-02" db="EMBL/GenBank/DDBJ databases">
        <authorList>
            <person name="Hogendoorn C."/>
        </authorList>
    </citation>
    <scope>NUCLEOTIDE SEQUENCE [LARGE SCALE GENOMIC DNA]</scope>
    <source>
        <strain evidence="9">METHB21</strain>
    </source>
</reference>
<keyword evidence="5 7" id="KW-0573">Peptidoglycan synthesis</keyword>
<evidence type="ECO:0000259" key="8">
    <source>
        <dbReference type="PROSITE" id="PS52029"/>
    </source>
</evidence>
<evidence type="ECO:0000313" key="10">
    <source>
        <dbReference type="Proteomes" id="UP000494216"/>
    </source>
</evidence>
<feature type="active site" description="Nucleophile" evidence="7">
    <location>
        <position position="511"/>
    </location>
</feature>
<dbReference type="InterPro" id="IPR002477">
    <property type="entry name" value="Peptidoglycan-bd-like"/>
</dbReference>
<dbReference type="EMBL" id="CADCXN010000001">
    <property type="protein sequence ID" value="CAA9889266.1"/>
    <property type="molecule type" value="Genomic_DNA"/>
</dbReference>
<dbReference type="Pfam" id="PF03734">
    <property type="entry name" value="YkuD"/>
    <property type="match status" value="1"/>
</dbReference>
<dbReference type="Pfam" id="PF20142">
    <property type="entry name" value="Scaffold"/>
    <property type="match status" value="1"/>
</dbReference>
<sequence length="612" mass="69217">MKLIMLIIIKKLSFQPANDWKILLKRYAGWSLMFLFLNLSMQPLFGEGSSLEVSGIDQEITAIIAARQHPYLMLSSFQNRAEDMDNLYKMADYRLLWLGNGHSEKNIADVLHLLANASVHGLNPVHYDTETLRQKLIPALSLKPEAYKELALYDTAISISLLRYAHDLHYGRVNPQGINFKLKLREKKLTDLASLIKANLDAGALLQLPELVEPNFKQYRKLKEALVTYKQLAEKSPLFEMKINKPVRSGDHHPKIAELRRFLVAVGDLPQENAVGDLPPEYPESPSDKFPVYTEEIAAGVKKFQYRHGLTPDGVIGKGTAEALSVPLKERVTQIELAMERLRWLPELSVGASIIVNIPAFQLWAFDDAPAGAKAADIVNMKVVVGRALKNQTPVLMAEMRFIDFMPYWNIPYSITKKEILPKLIQNNNYLATENMELVSRFGNEALPVPVTETSIAQLKQGLLKVRQRPGLKNALGRVKFIFPNENDVYLHDTPANSLFSKSRRDFSHGCVRVEDPKKLADFVLKNQEGWTREAVEQAMKTPKTQRVVLKKSIPVLFFYTTSFFDQNNNLVFYPDIYGHDAVLLGALKKPEDVSDHSLFISKNSSPVELGK</sequence>
<organism evidence="9 10">
    <name type="scientific">Candidatus Methylobacter favarea</name>
    <dbReference type="NCBI Taxonomy" id="2707345"/>
    <lineage>
        <taxon>Bacteria</taxon>
        <taxon>Pseudomonadati</taxon>
        <taxon>Pseudomonadota</taxon>
        <taxon>Gammaproteobacteria</taxon>
        <taxon>Methylococcales</taxon>
        <taxon>Methylococcaceae</taxon>
        <taxon>Methylobacter</taxon>
    </lineage>
</organism>
<keyword evidence="4 7" id="KW-0133">Cell shape</keyword>
<dbReference type="Gene3D" id="2.40.440.10">
    <property type="entry name" value="L,D-transpeptidase catalytic domain-like"/>
    <property type="match status" value="1"/>
</dbReference>
<name>A0A8S0Y8T3_9GAMM</name>
<comment type="similarity">
    <text evidence="2">Belongs to the YkuD family.</text>
</comment>
<dbReference type="InterPro" id="IPR038063">
    <property type="entry name" value="Transpep_catalytic_dom"/>
</dbReference>
<feature type="domain" description="L,D-TPase catalytic" evidence="8">
    <location>
        <begin position="352"/>
        <end position="536"/>
    </location>
</feature>
<evidence type="ECO:0000256" key="1">
    <source>
        <dbReference type="ARBA" id="ARBA00004752"/>
    </source>
</evidence>
<dbReference type="SUPFAM" id="SSF141523">
    <property type="entry name" value="L,D-transpeptidase catalytic domain-like"/>
    <property type="match status" value="1"/>
</dbReference>
<dbReference type="InterPro" id="IPR052905">
    <property type="entry name" value="LD-transpeptidase_YkuD-like"/>
</dbReference>
<dbReference type="Proteomes" id="UP000494216">
    <property type="component" value="Unassembled WGS sequence"/>
</dbReference>
<comment type="pathway">
    <text evidence="1 7">Cell wall biogenesis; peptidoglycan biosynthesis.</text>
</comment>
<evidence type="ECO:0000256" key="5">
    <source>
        <dbReference type="ARBA" id="ARBA00022984"/>
    </source>
</evidence>
<proteinExistence type="inferred from homology"/>
<keyword evidence="10" id="KW-1185">Reference proteome</keyword>
<evidence type="ECO:0000313" key="9">
    <source>
        <dbReference type="EMBL" id="CAA9889266.1"/>
    </source>
</evidence>
<dbReference type="InterPro" id="IPR036365">
    <property type="entry name" value="PGBD-like_sf"/>
</dbReference>
<dbReference type="GO" id="GO:0004180">
    <property type="term" value="F:carboxypeptidase activity"/>
    <property type="evidence" value="ECO:0007669"/>
    <property type="project" value="UniProtKB-ARBA"/>
</dbReference>
<dbReference type="GO" id="GO:0008360">
    <property type="term" value="P:regulation of cell shape"/>
    <property type="evidence" value="ECO:0007669"/>
    <property type="project" value="UniProtKB-UniRule"/>
</dbReference>
<gene>
    <name evidence="9" type="ORF">METHB2_10106</name>
</gene>
<dbReference type="InterPro" id="IPR045380">
    <property type="entry name" value="LD_TPept_scaffold_dom"/>
</dbReference>
<dbReference type="GO" id="GO:0016740">
    <property type="term" value="F:transferase activity"/>
    <property type="evidence" value="ECO:0007669"/>
    <property type="project" value="UniProtKB-KW"/>
</dbReference>
<dbReference type="PANTHER" id="PTHR41533:SF2">
    <property type="entry name" value="BLR7131 PROTEIN"/>
    <property type="match status" value="1"/>
</dbReference>
<keyword evidence="6 7" id="KW-0961">Cell wall biogenesis/degradation</keyword>
<keyword evidence="3" id="KW-0808">Transferase</keyword>
<feature type="active site" description="Proton donor/acceptor" evidence="7">
    <location>
        <position position="492"/>
    </location>
</feature>